<evidence type="ECO:0000256" key="5">
    <source>
        <dbReference type="ARBA" id="ARBA00012483"/>
    </source>
</evidence>
<dbReference type="GO" id="GO:0061630">
    <property type="term" value="F:ubiquitin protein ligase activity"/>
    <property type="evidence" value="ECO:0007669"/>
    <property type="project" value="UniProtKB-UniRule"/>
</dbReference>
<comment type="pathway">
    <text evidence="3 16">Protein modification; protein ubiquitination.</text>
</comment>
<dbReference type="OrthoDB" id="6108at2759"/>
<evidence type="ECO:0000256" key="13">
    <source>
        <dbReference type="ARBA" id="ARBA00022833"/>
    </source>
</evidence>
<dbReference type="Pfam" id="PF13639">
    <property type="entry name" value="zf-RING_2"/>
    <property type="match status" value="1"/>
</dbReference>
<comment type="catalytic activity">
    <reaction evidence="1 16">
        <text>S-ubiquitinyl-[E2 ubiquitin-conjugating enzyme]-L-cysteine + [acceptor protein]-L-lysine = [E2 ubiquitin-conjugating enzyme]-L-cysteine + N(6)-ubiquitinyl-[acceptor protein]-L-lysine.</text>
        <dbReference type="EC" id="2.3.2.27"/>
    </reaction>
</comment>
<evidence type="ECO:0000256" key="3">
    <source>
        <dbReference type="ARBA" id="ARBA00004906"/>
    </source>
</evidence>
<dbReference type="InterPro" id="IPR039804">
    <property type="entry name" value="RING-CH-C4HC3_LTN1"/>
</dbReference>
<dbReference type="InterPro" id="IPR001841">
    <property type="entry name" value="Znf_RING"/>
</dbReference>
<evidence type="ECO:0000256" key="14">
    <source>
        <dbReference type="ARBA" id="ARBA00055150"/>
    </source>
</evidence>
<dbReference type="EMBL" id="CCBN010000018">
    <property type="protein sequence ID" value="CDO57084.1"/>
    <property type="molecule type" value="Genomic_DNA"/>
</dbReference>
<accession>A0A0J9XHM9</accession>
<dbReference type="InterPro" id="IPR054477">
    <property type="entry name" value="LTN1_E3_ligase_6th"/>
</dbReference>
<evidence type="ECO:0000256" key="4">
    <source>
        <dbReference type="ARBA" id="ARBA00007997"/>
    </source>
</evidence>
<dbReference type="SMART" id="SM01197">
    <property type="entry name" value="FANCL_C"/>
    <property type="match status" value="1"/>
</dbReference>
<dbReference type="PANTHER" id="PTHR12389">
    <property type="entry name" value="ZINC FINGER PROTEIN 294"/>
    <property type="match status" value="1"/>
</dbReference>
<dbReference type="InterPro" id="IPR011989">
    <property type="entry name" value="ARM-like"/>
</dbReference>
<keyword evidence="10" id="KW-0677">Repeat</keyword>
<keyword evidence="19" id="KW-1185">Reference proteome</keyword>
<dbReference type="Pfam" id="PF22958">
    <property type="entry name" value="Ltn1_1st"/>
    <property type="match status" value="1"/>
</dbReference>
<dbReference type="Proteomes" id="UP000242525">
    <property type="component" value="Unassembled WGS sequence"/>
</dbReference>
<evidence type="ECO:0000256" key="11">
    <source>
        <dbReference type="ARBA" id="ARBA00022771"/>
    </source>
</evidence>
<evidence type="ECO:0000256" key="10">
    <source>
        <dbReference type="ARBA" id="ARBA00022737"/>
    </source>
</evidence>
<keyword evidence="9 16" id="KW-0479">Metal-binding</keyword>
<gene>
    <name evidence="18" type="ORF">BN980_GECA18s02089g</name>
</gene>
<organism evidence="18 19">
    <name type="scientific">Geotrichum candidum</name>
    <name type="common">Oospora lactis</name>
    <name type="synonym">Dipodascus geotrichum</name>
    <dbReference type="NCBI Taxonomy" id="1173061"/>
    <lineage>
        <taxon>Eukaryota</taxon>
        <taxon>Fungi</taxon>
        <taxon>Dikarya</taxon>
        <taxon>Ascomycota</taxon>
        <taxon>Saccharomycotina</taxon>
        <taxon>Dipodascomycetes</taxon>
        <taxon>Dipodascales</taxon>
        <taxon>Dipodascaceae</taxon>
        <taxon>Geotrichum</taxon>
    </lineage>
</organism>
<evidence type="ECO:0000259" key="17">
    <source>
        <dbReference type="PROSITE" id="PS50089"/>
    </source>
</evidence>
<feature type="domain" description="RING-type" evidence="17">
    <location>
        <begin position="1548"/>
        <end position="1594"/>
    </location>
</feature>
<name>A0A0J9XHM9_GEOCN</name>
<dbReference type="Pfam" id="PF22999">
    <property type="entry name" value="LTN1_E3_ligase_6th"/>
    <property type="match status" value="1"/>
</dbReference>
<keyword evidence="11 15" id="KW-0863">Zinc-finger</keyword>
<dbReference type="GO" id="GO:1990112">
    <property type="term" value="C:RQC complex"/>
    <property type="evidence" value="ECO:0007669"/>
    <property type="project" value="UniProtKB-UniRule"/>
</dbReference>
<evidence type="ECO:0000256" key="9">
    <source>
        <dbReference type="ARBA" id="ARBA00022723"/>
    </source>
</evidence>
<comment type="similarity">
    <text evidence="4 16">Belongs to the LTN1 family.</text>
</comment>
<dbReference type="Pfam" id="PF23009">
    <property type="entry name" value="UBC_like"/>
    <property type="match status" value="1"/>
</dbReference>
<evidence type="ECO:0000256" key="8">
    <source>
        <dbReference type="ARBA" id="ARBA00022679"/>
    </source>
</evidence>
<dbReference type="SUPFAM" id="SSF48371">
    <property type="entry name" value="ARM repeat"/>
    <property type="match status" value="2"/>
</dbReference>
<evidence type="ECO:0000313" key="18">
    <source>
        <dbReference type="EMBL" id="CDO57084.1"/>
    </source>
</evidence>
<dbReference type="InterPro" id="IPR039795">
    <property type="entry name" value="LTN1/Rkr1"/>
</dbReference>
<dbReference type="PANTHER" id="PTHR12389:SF0">
    <property type="entry name" value="E3 UBIQUITIN-PROTEIN LIGASE LISTERIN"/>
    <property type="match status" value="1"/>
</dbReference>
<sequence>MSSKFGQGFSGFGFSQSDRLNSNEVTLSYFSGLPDPSNIYDSQYVVIFKGLLKRDSTTKERALNELSTILSASPEPAISDDVHWAWTQIYPKLSIDTSRSVRILTQRVQGKICTLLGKRSAKYLKYSIPSWIFCLYDTDRMVATTTQQSLSSVFTTPEKRESLYTVFLDHILDFIYNLIAHESVESLSDERYVSKEEAEAKYYRTLRSGIATLSHLVLNVLPKIKPDSKTVPKFSQILDDDRIWKFSYSSDVNVSRATLSLISKLFSSAEKNTWADLVKERVAVALIAKGLSSSSSFVAVDFLQALIRLTQYDPEVWNTVSSKKTPLTRLASYIKKGNKGRHEHFWALISKLLSILPASISPYSYDINASTADKNSETIIKSAIEAVTQETGSQSVHSWGYLMAAVEKISSASKGKNHVVIKLLYEAISKTYFAESSPVIHQTELFGVIGKKTSHIFKESPEALMVELNKISKNIKPQSPPASAINYLNFFKFTIANLEKTESESLKSSLSELIQEVIELLSQDPEEPVKAKFVLEALTVFGDDIISVSDLADSYVSLVDIVFNSFDKYGTNETLLSIVGNFIKVSKNVQLVSDSLQKAQEILVSLDQSNEQLLTLLSNFLGMFPVFKGLLSPSKSLSEFVSDISAKLFKDILTPEAQTFVKNAVLAHDSLVSSATSSSVLDQLLSSVLSKDANQETSISLLLSLLKFDQPYVYYHFQTEEGKSAVTNLWKASETHEHQTDIDALLRQLESFAVSTKVGDSTGVTGLANDIIKELGTASIEEVTLLVERAQRLIENAATSEDKTKRFEELIYTKDIWNEQLKFSFDQGIHPALSLSPIYGNSVFLTAYEELVQEPSTLLISQTLINLSVFSNAIITTFPDIFKSLSTEASTSIVFFLAYTGELIDITIDQANEFYDVDGSNRDLYDVLVAVSNDIRSLLQSFFSPVSGKPEISLGALLSTETDDKEPALSVLQMAWKESEKTDVKAFYSSRVMESLFSVISIGSSEVATDLVKKLVGKFDRNALGVYALLNSLKHSTVIDGLTNLRNNLLGALMTTRGSQLASTGIKYLVLFVSSLSLGDETKSGLAFFKLTNFLRSLSDVATGDDVFDEAYSPLVNLTAQLYEKIAVIFYKDLSLSFWEQFNSIFETGFVVATLGSPFDGSLLTSLLNYFKKLEVLAESRDEIATSLENLSPSVYELTLDNIASVEAATNRLEEFKSQALLNVLSNIPSDIEFEVDPLYSLISFEDKYLEITGLSLLKTYLSKTQKDKSISFALLKQPINPEETDVESYLLPFELLSLILDSPINKTEGQKRQFVYAWYAIFLFFENSVAALRNFYLSQLKEGGYAEIFFDFVASEIEAGLSKDNKTSWSIESIDPSIDLVGENDVERCIWNTYYQALSHLGSIAKTWFMDLKKKKLRTDVENFTKTYISSLVIRNKAETVRRALEQDTDLVDDTLEIQISKSGKVVTAYYFIDNQTMEVVFKYPDTYPLKDISFEGVQLVGAREKQWRAWILASQSALKTNGGSILDSLDLFKRNVTMHFDGVAACAICYSILHEDHTLPTKECGTCHNRFHTDCLYRWFKSGSTESCPLCRTEMSFRIGH</sequence>
<dbReference type="SUPFAM" id="SSF57850">
    <property type="entry name" value="RING/U-box"/>
    <property type="match status" value="1"/>
</dbReference>
<dbReference type="GO" id="GO:0043023">
    <property type="term" value="F:ribosomal large subunit binding"/>
    <property type="evidence" value="ECO:0007669"/>
    <property type="project" value="TreeGrafter"/>
</dbReference>
<comment type="subcellular location">
    <subcellularLocation>
        <location evidence="2">Cytoplasm</location>
        <location evidence="2">Cytosol</location>
    </subcellularLocation>
</comment>
<dbReference type="Gene3D" id="3.30.40.10">
    <property type="entry name" value="Zinc/RING finger domain, C3HC4 (zinc finger)"/>
    <property type="match status" value="1"/>
</dbReference>
<comment type="subunit">
    <text evidence="16">Component of the ribosome quality control complex (RQC).</text>
</comment>
<dbReference type="PROSITE" id="PS50089">
    <property type="entry name" value="ZF_RING_2"/>
    <property type="match status" value="1"/>
</dbReference>
<evidence type="ECO:0000256" key="16">
    <source>
        <dbReference type="RuleBase" id="RU367090"/>
    </source>
</evidence>
<dbReference type="GO" id="GO:0016567">
    <property type="term" value="P:protein ubiquitination"/>
    <property type="evidence" value="ECO:0007669"/>
    <property type="project" value="UniProtKB-UniPathway"/>
</dbReference>
<dbReference type="InterPro" id="IPR054476">
    <property type="entry name" value="Ltn1_N"/>
</dbReference>
<dbReference type="GO" id="GO:0008270">
    <property type="term" value="F:zinc ion binding"/>
    <property type="evidence" value="ECO:0007669"/>
    <property type="project" value="UniProtKB-KW"/>
</dbReference>
<evidence type="ECO:0000256" key="12">
    <source>
        <dbReference type="ARBA" id="ARBA00022786"/>
    </source>
</evidence>
<comment type="caution">
    <text evidence="18">The sequence shown here is derived from an EMBL/GenBank/DDBJ whole genome shotgun (WGS) entry which is preliminary data.</text>
</comment>
<comment type="function">
    <text evidence="14">E3 ubiquitin-protein ligase component of the ribosome quality control complex (RQC), a ribosome-associated complex that mediates ubiquitination and extraction of incompletely synthesized nascent chains for proteasomal degradation. Mediates ubiquitination of proteins derived from mRNAs lacking stop codons (non-stop proteins) and other translation arrest products induced by poly-lysine sequences and tandem rare codons. Ubiquitination leads to CDC48 recruitment for extraction and degradation of the incomplete translation product. May indirectly play a role in chromatin function and transcription.</text>
</comment>
<evidence type="ECO:0000256" key="7">
    <source>
        <dbReference type="ARBA" id="ARBA00022490"/>
    </source>
</evidence>
<keyword evidence="12 16" id="KW-0833">Ubl conjugation pathway</keyword>
<dbReference type="CDD" id="cd16491">
    <property type="entry name" value="RING-CH-C4HC3_LTN1"/>
    <property type="match status" value="1"/>
</dbReference>
<dbReference type="GO" id="GO:0072344">
    <property type="term" value="P:rescue of stalled ribosome"/>
    <property type="evidence" value="ECO:0007669"/>
    <property type="project" value="UniProtKB-UniRule"/>
</dbReference>
<dbReference type="EC" id="2.3.2.27" evidence="5 16"/>
<keyword evidence="7" id="KW-0963">Cytoplasm</keyword>
<dbReference type="GO" id="GO:0005829">
    <property type="term" value="C:cytosol"/>
    <property type="evidence" value="ECO:0007669"/>
    <property type="project" value="UniProtKB-SubCell"/>
</dbReference>
<dbReference type="InterPro" id="IPR054478">
    <property type="entry name" value="LTN1_UBC"/>
</dbReference>
<dbReference type="STRING" id="1173061.A0A0J9XHM9"/>
<reference evidence="18" key="1">
    <citation type="submission" date="2014-03" db="EMBL/GenBank/DDBJ databases">
        <authorList>
            <person name="Casaregola S."/>
        </authorList>
    </citation>
    <scope>NUCLEOTIDE SEQUENCE [LARGE SCALE GENOMIC DNA]</scope>
    <source>
        <strain evidence="18">CLIB 918</strain>
    </source>
</reference>
<dbReference type="Gene3D" id="1.25.10.10">
    <property type="entry name" value="Leucine-rich Repeat Variant"/>
    <property type="match status" value="1"/>
</dbReference>
<dbReference type="GO" id="GO:1990116">
    <property type="term" value="P:ribosome-associated ubiquitin-dependent protein catabolic process"/>
    <property type="evidence" value="ECO:0007669"/>
    <property type="project" value="UniProtKB-UniRule"/>
</dbReference>
<dbReference type="InterPro" id="IPR013083">
    <property type="entry name" value="Znf_RING/FYVE/PHD"/>
</dbReference>
<evidence type="ECO:0000313" key="19">
    <source>
        <dbReference type="Proteomes" id="UP000242525"/>
    </source>
</evidence>
<evidence type="ECO:0000256" key="6">
    <source>
        <dbReference type="ARBA" id="ARBA00017157"/>
    </source>
</evidence>
<evidence type="ECO:0000256" key="1">
    <source>
        <dbReference type="ARBA" id="ARBA00000900"/>
    </source>
</evidence>
<dbReference type="UniPathway" id="UPA00143"/>
<comment type="function">
    <text evidence="16">E3 ubiquitin-protein ligase. Component of the ribosome quality control complex (RQC), a ribosome-associated complex that mediates ubiquitination and extraction of incompletely synthesized nascent chains for proteasomal degradation.</text>
</comment>
<evidence type="ECO:0000256" key="2">
    <source>
        <dbReference type="ARBA" id="ARBA00004514"/>
    </source>
</evidence>
<dbReference type="FunFam" id="3.30.40.10:FF:000038">
    <property type="entry name" value="E3 ubiquitin-protein ligase listerin"/>
    <property type="match status" value="1"/>
</dbReference>
<keyword evidence="8 16" id="KW-0808">Transferase</keyword>
<dbReference type="InterPro" id="IPR016024">
    <property type="entry name" value="ARM-type_fold"/>
</dbReference>
<evidence type="ECO:0000256" key="15">
    <source>
        <dbReference type="PROSITE-ProRule" id="PRU00175"/>
    </source>
</evidence>
<keyword evidence="13 16" id="KW-0862">Zinc</keyword>
<protein>
    <recommendedName>
        <fullName evidence="6 16">E3 ubiquitin-protein ligase listerin</fullName>
        <ecNumber evidence="5 16">2.3.2.27</ecNumber>
    </recommendedName>
    <alternativeName>
        <fullName evidence="16">RING-type E3 ubiquitin transferase listerin</fullName>
    </alternativeName>
</protein>
<proteinExistence type="inferred from homology"/>